<dbReference type="GO" id="GO:0016887">
    <property type="term" value="F:ATP hydrolysis activity"/>
    <property type="evidence" value="ECO:0007669"/>
    <property type="project" value="TreeGrafter"/>
</dbReference>
<dbReference type="SMART" id="SM00487">
    <property type="entry name" value="DEXDc"/>
    <property type="match status" value="1"/>
</dbReference>
<dbReference type="PANTHER" id="PTHR47962:SF5">
    <property type="entry name" value="ATP-DEPENDENT HELICASE LHR-RELATED"/>
    <property type="match status" value="1"/>
</dbReference>
<dbReference type="Gene3D" id="3.40.50.300">
    <property type="entry name" value="P-loop containing nucleotide triphosphate hydrolases"/>
    <property type="match status" value="2"/>
</dbReference>
<dbReference type="InterPro" id="IPR052511">
    <property type="entry name" value="ATP-dep_Helicase"/>
</dbReference>
<evidence type="ECO:0000313" key="6">
    <source>
        <dbReference type="Proteomes" id="UP000525389"/>
    </source>
</evidence>
<dbReference type="AlphaFoldDB" id="A0A7W8GHR8"/>
<dbReference type="InterPro" id="IPR011545">
    <property type="entry name" value="DEAD/DEAH_box_helicase_dom"/>
</dbReference>
<proteinExistence type="predicted"/>
<dbReference type="PROSITE" id="PS51194">
    <property type="entry name" value="HELICASE_CTER"/>
    <property type="match status" value="1"/>
</dbReference>
<dbReference type="EC" id="3.6.4.-" evidence="5"/>
<dbReference type="InterPro" id="IPR014001">
    <property type="entry name" value="Helicase_ATP-bd"/>
</dbReference>
<feature type="domain" description="Helicase C-terminal" evidence="4">
    <location>
        <begin position="250"/>
        <end position="407"/>
    </location>
</feature>
<dbReference type="Pfam" id="PF00271">
    <property type="entry name" value="Helicase_C"/>
    <property type="match status" value="1"/>
</dbReference>
<sequence length="728" mass="80966">MTAEPFSRLAPFIQDHIWRQGWTEIRSVQAAACAAILDTDDHVLITSGTASGKTEAALLPILTQLHGDPPSSIGVLYIGPLKALINDQFFRLEGLLADSGLPVEAWHGDVSAARKRRTLQRARGLLQITPESLEALLLRRANLLAQVFGDLRFVVIDEVHAFMADERGRQVLCLLERLERVIKSPPRRVGLSATLGDVGLAGAWLKAGTGRDVQVVQDTGGRRRLQLALEHFSSQKVEGDESSPPTEVPGLYEHLYAHTLDRKSLIFRNTRQGVEDTVVALRDLAQRGGTADLYHVHHGSVATAYREDAERAMKEEGVPACTVATVTLELGIDLGQLERVLQVDPPPSVSSFVQRLGRTGRRGEPGEMILYTLGREDPDAPPHRRLPWSLLQTVAMVQLYLEERWVEPARQPRLPFSLLVHQTLAALEQYGEQHPRELAARVLTLTPFQQVAHEQYRALLHHLLGTELIQRTDEGGLIVGLSGERLVADWRFYAVFPEVPEYPVFHGTSQIGTLSSLPEVGQVISLTGRAWRVTERDETRREVFVQRARGRNTSAWLGGGGEVHDRVVQKMREVLVGETHYPYLQPAAQRRLAEARHLAQTSGLLTGPLHPLSERQLLYLPWRGTRVHRSIGTLLAEVQTRFTVDHNDTPFSLVLNGTEAEVRAYLSTGLPDPGSLRTQLRQTLLASSTPLGDQKFDRFVPRPLLVEAHLGDDLDLVQALEDLRNLAP</sequence>
<keyword evidence="5" id="KW-0347">Helicase</keyword>
<accession>A0A7W8GHR8</accession>
<gene>
    <name evidence="5" type="ORF">HNQ09_003031</name>
</gene>
<dbReference type="EMBL" id="JACHFN010000013">
    <property type="protein sequence ID" value="MBB5235574.1"/>
    <property type="molecule type" value="Genomic_DNA"/>
</dbReference>
<dbReference type="RefSeq" id="WP_184030911.1">
    <property type="nucleotide sequence ID" value="NZ_JACHFN010000013.1"/>
</dbReference>
<evidence type="ECO:0000259" key="4">
    <source>
        <dbReference type="PROSITE" id="PS51194"/>
    </source>
</evidence>
<comment type="caution">
    <text evidence="5">The sequence shown here is derived from an EMBL/GenBank/DDBJ whole genome shotgun (WGS) entry which is preliminary data.</text>
</comment>
<dbReference type="PANTHER" id="PTHR47962">
    <property type="entry name" value="ATP-DEPENDENT HELICASE LHR-RELATED-RELATED"/>
    <property type="match status" value="1"/>
</dbReference>
<keyword evidence="5" id="KW-0378">Hydrolase</keyword>
<dbReference type="Proteomes" id="UP000525389">
    <property type="component" value="Unassembled WGS sequence"/>
</dbReference>
<dbReference type="InterPro" id="IPR001650">
    <property type="entry name" value="Helicase_C-like"/>
</dbReference>
<keyword evidence="1" id="KW-0547">Nucleotide-binding</keyword>
<evidence type="ECO:0000256" key="1">
    <source>
        <dbReference type="ARBA" id="ARBA00022741"/>
    </source>
</evidence>
<dbReference type="GO" id="GO:0005524">
    <property type="term" value="F:ATP binding"/>
    <property type="evidence" value="ECO:0007669"/>
    <property type="project" value="UniProtKB-KW"/>
</dbReference>
<keyword evidence="2" id="KW-0067">ATP-binding</keyword>
<name>A0A7W8GHR8_9DEIO</name>
<dbReference type="GO" id="GO:0003677">
    <property type="term" value="F:DNA binding"/>
    <property type="evidence" value="ECO:0007669"/>
    <property type="project" value="TreeGrafter"/>
</dbReference>
<protein>
    <submittedName>
        <fullName evidence="5">ATP-dependent Lhr-like helicase</fullName>
        <ecNumber evidence="5">3.6.4.-</ecNumber>
    </submittedName>
</protein>
<reference evidence="5 6" key="1">
    <citation type="submission" date="2020-08" db="EMBL/GenBank/DDBJ databases">
        <title>Genomic Encyclopedia of Type Strains, Phase IV (KMG-IV): sequencing the most valuable type-strain genomes for metagenomic binning, comparative biology and taxonomic classification.</title>
        <authorList>
            <person name="Goeker M."/>
        </authorList>
    </citation>
    <scope>NUCLEOTIDE SEQUENCE [LARGE SCALE GENOMIC DNA]</scope>
    <source>
        <strain evidence="5 6">DSM 101791</strain>
    </source>
</reference>
<feature type="domain" description="Helicase ATP-binding" evidence="3">
    <location>
        <begin position="34"/>
        <end position="213"/>
    </location>
</feature>
<dbReference type="GO" id="GO:0004386">
    <property type="term" value="F:helicase activity"/>
    <property type="evidence" value="ECO:0007669"/>
    <property type="project" value="UniProtKB-KW"/>
</dbReference>
<dbReference type="SMART" id="SM00490">
    <property type="entry name" value="HELICc"/>
    <property type="match status" value="1"/>
</dbReference>
<evidence type="ECO:0000256" key="2">
    <source>
        <dbReference type="ARBA" id="ARBA00022840"/>
    </source>
</evidence>
<keyword evidence="6" id="KW-1185">Reference proteome</keyword>
<organism evidence="5 6">
    <name type="scientific">Deinococcus budaensis</name>
    <dbReference type="NCBI Taxonomy" id="1665626"/>
    <lineage>
        <taxon>Bacteria</taxon>
        <taxon>Thermotogati</taxon>
        <taxon>Deinococcota</taxon>
        <taxon>Deinococci</taxon>
        <taxon>Deinococcales</taxon>
        <taxon>Deinococcaceae</taxon>
        <taxon>Deinococcus</taxon>
    </lineage>
</organism>
<evidence type="ECO:0000313" key="5">
    <source>
        <dbReference type="EMBL" id="MBB5235574.1"/>
    </source>
</evidence>
<dbReference type="Pfam" id="PF00270">
    <property type="entry name" value="DEAD"/>
    <property type="match status" value="1"/>
</dbReference>
<dbReference type="PROSITE" id="PS51192">
    <property type="entry name" value="HELICASE_ATP_BIND_1"/>
    <property type="match status" value="1"/>
</dbReference>
<evidence type="ECO:0000259" key="3">
    <source>
        <dbReference type="PROSITE" id="PS51192"/>
    </source>
</evidence>
<dbReference type="InterPro" id="IPR027417">
    <property type="entry name" value="P-loop_NTPase"/>
</dbReference>
<dbReference type="SUPFAM" id="SSF52540">
    <property type="entry name" value="P-loop containing nucleoside triphosphate hydrolases"/>
    <property type="match status" value="1"/>
</dbReference>